<evidence type="ECO:0000256" key="4">
    <source>
        <dbReference type="ARBA" id="ARBA00023242"/>
    </source>
</evidence>
<evidence type="ECO:0000259" key="6">
    <source>
        <dbReference type="PROSITE" id="PS51011"/>
    </source>
</evidence>
<dbReference type="EMBL" id="LFMY01000015">
    <property type="protein sequence ID" value="OKL56210.1"/>
    <property type="molecule type" value="Genomic_DNA"/>
</dbReference>
<dbReference type="InterPro" id="IPR052406">
    <property type="entry name" value="Chromatin_Remodeling_Comp"/>
</dbReference>
<dbReference type="SUPFAM" id="SSF46774">
    <property type="entry name" value="ARID-like"/>
    <property type="match status" value="1"/>
</dbReference>
<evidence type="ECO:0000313" key="9">
    <source>
        <dbReference type="Proteomes" id="UP000214365"/>
    </source>
</evidence>
<evidence type="ECO:0000313" key="8">
    <source>
        <dbReference type="EMBL" id="OKL56210.1"/>
    </source>
</evidence>
<dbReference type="Proteomes" id="UP000214365">
    <property type="component" value="Unassembled WGS sequence"/>
</dbReference>
<gene>
    <name evidence="8" type="ORF">UA08_08419</name>
</gene>
<keyword evidence="4" id="KW-0539">Nucleus</keyword>
<dbReference type="Gene3D" id="1.10.150.60">
    <property type="entry name" value="ARID DNA-binding domain"/>
    <property type="match status" value="1"/>
</dbReference>
<dbReference type="Pfam" id="PF01388">
    <property type="entry name" value="ARID"/>
    <property type="match status" value="1"/>
</dbReference>
<protein>
    <recommendedName>
        <fullName evidence="10">RFX-type winged-helix domain-containing protein</fullName>
    </recommendedName>
</protein>
<feature type="compositionally biased region" description="Polar residues" evidence="5">
    <location>
        <begin position="270"/>
        <end position="298"/>
    </location>
</feature>
<dbReference type="PANTHER" id="PTHR22970">
    <property type="entry name" value="AT-RICH INTERACTIVE DOMAIN-CONTAINING PROTEIN 2"/>
    <property type="match status" value="1"/>
</dbReference>
<evidence type="ECO:0000256" key="3">
    <source>
        <dbReference type="ARBA" id="ARBA00023163"/>
    </source>
</evidence>
<dbReference type="GeneID" id="31008175"/>
<dbReference type="SMART" id="SM01014">
    <property type="entry name" value="ARID"/>
    <property type="match status" value="1"/>
</dbReference>
<dbReference type="OrthoDB" id="338531at2759"/>
<evidence type="ECO:0008006" key="10">
    <source>
        <dbReference type="Google" id="ProtNLM"/>
    </source>
</evidence>
<dbReference type="AlphaFoldDB" id="A0A1Q5Q7L2"/>
<dbReference type="PANTHER" id="PTHR22970:SF14">
    <property type="entry name" value="AT-RICH INTERACTIVE DOMAIN-CONTAINING PROTEIN 2"/>
    <property type="match status" value="1"/>
</dbReference>
<feature type="domain" description="RFX-type winged-helix" evidence="7">
    <location>
        <begin position="703"/>
        <end position="791"/>
    </location>
</feature>
<evidence type="ECO:0000256" key="2">
    <source>
        <dbReference type="ARBA" id="ARBA00023015"/>
    </source>
</evidence>
<dbReference type="GO" id="GO:0006355">
    <property type="term" value="P:regulation of DNA-templated transcription"/>
    <property type="evidence" value="ECO:0007669"/>
    <property type="project" value="InterPro"/>
</dbReference>
<evidence type="ECO:0000259" key="7">
    <source>
        <dbReference type="PROSITE" id="PS51526"/>
    </source>
</evidence>
<dbReference type="InterPro" id="IPR001606">
    <property type="entry name" value="ARID_dom"/>
</dbReference>
<dbReference type="STRING" id="1441469.A0A1Q5Q7L2"/>
<dbReference type="GO" id="GO:0016586">
    <property type="term" value="C:RSC-type complex"/>
    <property type="evidence" value="ECO:0007669"/>
    <property type="project" value="TreeGrafter"/>
</dbReference>
<dbReference type="InterPro" id="IPR003150">
    <property type="entry name" value="DNA-bd_RFX"/>
</dbReference>
<feature type="domain" description="ARID" evidence="6">
    <location>
        <begin position="42"/>
        <end position="136"/>
    </location>
</feature>
<accession>A0A1Q5Q7L2</accession>
<sequence>MAAPANQAPGLPEQLHSEAAAAASIFAPTPAPAGGSLQEQVLGSFAAFNRTLSQFNPALSASNLPVISQLDYQQPLTSLELFNLFKIVCGHGGFDKVSTADWTWICTDRFDTGEFLPWQLRDAYERYLLPFEKDIARQDLESTTATPNQHAILDESSIVDVFNAANENCVIDETLSASPSLSNTVANQTSAIRENSQPPVILSFRDKILSKRKQLEDLVDKYFPGHPTTGFFSFYQRKQAAMASTRSSLREGLRQAPKANQPFIPDTAPVRQTRSVAHTSSTPLQTTPSAHTPSSHAVGVDSSNILSANFDIDSFEGKDMKQIAMSIRDVITPGNRPEFYKMTKEPKQPDFYHPYYPLRFLDIPRGDNIYYRVLMSVRSNVPSEVHWGMFHLVQLSSQKTEKFVFEGFPLLVEALMEKGLDITRLCTGVAWEIERDQYKWPLKSDRPNVMNTLWGTHDILERIKKIPVTLPEDTLETEEFSDQLRIIKEATLVLRNMCLLPINAWFVANFARGLLRDFLAVMLNLPQPPRFNELKNDALDIAEAVTKHLPSAPDDPLCISLYKCLGSSDRAHITGALSSLTHYSSEVEGAPNRAMECDIDSDTMTRLLSFLLLKSDEDLLSGAMDFFYQYTLDRKNVEKLAKKVNMAIMFVPRMVDLLSYQAHEVVQETVVQEEKIAPPPSIIPKVPAELFRKLMTLPEPERSSQWLRCCFVEDPDCEITQIALWQAYQHRFGAPQQGGNPQQPNTGALAAADFIKNVSATFTTAQAQVVPATVSGQATNKFIIRGIRPLETALTFDQWPYLYCKWSVGDKDKPRHFCDRAFAEPRELRLHVFVDHLDLEALDEPNQYNLDKAKESPKTCQWDHCTKYKAPSSETELVVEHVGGHLPQDRDPKAKPQHKRKVLQPRIVRRRSFYDTPIDAQGEPVGVAYKAALVMRNLAWYLPDTGSDQHTRGVPWNKYAFITHRIAIITKFESNRTLRETLTDLINLIHGFI</sequence>
<keyword evidence="3" id="KW-0804">Transcription</keyword>
<reference evidence="8 9" key="1">
    <citation type="submission" date="2015-06" db="EMBL/GenBank/DDBJ databases">
        <title>Talaromyces atroroseus IBT 11181 draft genome.</title>
        <authorList>
            <person name="Rasmussen K.B."/>
            <person name="Rasmussen S."/>
            <person name="Petersen B."/>
            <person name="Sicheritz-Ponten T."/>
            <person name="Mortensen U.H."/>
            <person name="Thrane U."/>
        </authorList>
    </citation>
    <scope>NUCLEOTIDE SEQUENCE [LARGE SCALE GENOMIC DNA]</scope>
    <source>
        <strain evidence="8 9">IBT 11181</strain>
    </source>
</reference>
<keyword evidence="9" id="KW-1185">Reference proteome</keyword>
<organism evidence="8 9">
    <name type="scientific">Talaromyces atroroseus</name>
    <dbReference type="NCBI Taxonomy" id="1441469"/>
    <lineage>
        <taxon>Eukaryota</taxon>
        <taxon>Fungi</taxon>
        <taxon>Dikarya</taxon>
        <taxon>Ascomycota</taxon>
        <taxon>Pezizomycotina</taxon>
        <taxon>Eurotiomycetes</taxon>
        <taxon>Eurotiomycetidae</taxon>
        <taxon>Eurotiales</taxon>
        <taxon>Trichocomaceae</taxon>
        <taxon>Talaromyces</taxon>
        <taxon>Talaromyces sect. Trachyspermi</taxon>
    </lineage>
</organism>
<dbReference type="SMART" id="SM00501">
    <property type="entry name" value="BRIGHT"/>
    <property type="match status" value="1"/>
</dbReference>
<dbReference type="CDD" id="cd16100">
    <property type="entry name" value="ARID"/>
    <property type="match status" value="1"/>
</dbReference>
<feature type="region of interest" description="Disordered" evidence="5">
    <location>
        <begin position="258"/>
        <end position="298"/>
    </location>
</feature>
<keyword evidence="2" id="KW-0805">Transcription regulation</keyword>
<name>A0A1Q5Q7L2_TALAT</name>
<dbReference type="PROSITE" id="PS51011">
    <property type="entry name" value="ARID"/>
    <property type="match status" value="1"/>
</dbReference>
<evidence type="ECO:0000256" key="1">
    <source>
        <dbReference type="ARBA" id="ARBA00022853"/>
    </source>
</evidence>
<dbReference type="GO" id="GO:0006325">
    <property type="term" value="P:chromatin organization"/>
    <property type="evidence" value="ECO:0007669"/>
    <property type="project" value="UniProtKB-KW"/>
</dbReference>
<dbReference type="InterPro" id="IPR036431">
    <property type="entry name" value="ARID_dom_sf"/>
</dbReference>
<dbReference type="PROSITE" id="PS51526">
    <property type="entry name" value="RFX_DBD"/>
    <property type="match status" value="1"/>
</dbReference>
<proteinExistence type="predicted"/>
<evidence type="ECO:0000256" key="5">
    <source>
        <dbReference type="SAM" id="MobiDB-lite"/>
    </source>
</evidence>
<dbReference type="GO" id="GO:0003677">
    <property type="term" value="F:DNA binding"/>
    <property type="evidence" value="ECO:0007669"/>
    <property type="project" value="InterPro"/>
</dbReference>
<comment type="caution">
    <text evidence="8">The sequence shown here is derived from an EMBL/GenBank/DDBJ whole genome shotgun (WGS) entry which is preliminary data.</text>
</comment>
<keyword evidence="1" id="KW-0156">Chromatin regulator</keyword>
<dbReference type="RefSeq" id="XP_020116331.1">
    <property type="nucleotide sequence ID" value="XM_020263528.1"/>
</dbReference>